<proteinExistence type="predicted"/>
<dbReference type="PANTHER" id="PTHR43162">
    <property type="match status" value="1"/>
</dbReference>
<dbReference type="AlphaFoldDB" id="A0A1G7CCA4"/>
<dbReference type="EMBL" id="FMYQ01000044">
    <property type="protein sequence ID" value="SDE36939.1"/>
    <property type="molecule type" value="Genomic_DNA"/>
</dbReference>
<dbReference type="InterPro" id="IPR051604">
    <property type="entry name" value="Ergot_Alk_Oxidoreductase"/>
</dbReference>
<sequence length="170" mass="18878">MIEQLDLPATVLRPAYFIQNDNGQKEPLLSQRVYGMPIGRKGISMVDARDIGEAAALELLRRERAAQSRARETYELVGPEVINADMVISIWSEVLGRSIHYAGDELGAFETRLGTTAPAWMAYDMRLMMNRYQQDGAIASGAEVARLAALYGRPPRSCRDFAVETAAAWK</sequence>
<reference evidence="2" key="1">
    <citation type="submission" date="2016-09" db="EMBL/GenBank/DDBJ databases">
        <authorList>
            <person name="Varghese N."/>
            <person name="Submissions S."/>
        </authorList>
    </citation>
    <scope>NUCLEOTIDE SEQUENCE [LARGE SCALE GENOMIC DNA]</scope>
    <source>
        <strain evidence="2">TNe-862</strain>
    </source>
</reference>
<dbReference type="PANTHER" id="PTHR43162:SF1">
    <property type="entry name" value="PRESTALK A DIFFERENTIATION PROTEIN A"/>
    <property type="match status" value="1"/>
</dbReference>
<dbReference type="RefSeq" id="WP_342713888.1">
    <property type="nucleotide sequence ID" value="NZ_FMYQ01000044.1"/>
</dbReference>
<dbReference type="STRING" id="416944.SAMN05421548_14423"/>
<dbReference type="SUPFAM" id="SSF51735">
    <property type="entry name" value="NAD(P)-binding Rossmann-fold domains"/>
    <property type="match status" value="1"/>
</dbReference>
<evidence type="ECO:0008006" key="3">
    <source>
        <dbReference type="Google" id="ProtNLM"/>
    </source>
</evidence>
<organism evidence="1 2">
    <name type="scientific">Paraburkholderia lycopersici</name>
    <dbReference type="NCBI Taxonomy" id="416944"/>
    <lineage>
        <taxon>Bacteria</taxon>
        <taxon>Pseudomonadati</taxon>
        <taxon>Pseudomonadota</taxon>
        <taxon>Betaproteobacteria</taxon>
        <taxon>Burkholderiales</taxon>
        <taxon>Burkholderiaceae</taxon>
        <taxon>Paraburkholderia</taxon>
    </lineage>
</organism>
<protein>
    <recommendedName>
        <fullName evidence="3">NmrA-like family protein</fullName>
    </recommendedName>
</protein>
<accession>A0A1G7CCA4</accession>
<evidence type="ECO:0000313" key="2">
    <source>
        <dbReference type="Proteomes" id="UP000198908"/>
    </source>
</evidence>
<dbReference type="Gene3D" id="3.40.50.720">
    <property type="entry name" value="NAD(P)-binding Rossmann-like Domain"/>
    <property type="match status" value="1"/>
</dbReference>
<dbReference type="InterPro" id="IPR036291">
    <property type="entry name" value="NAD(P)-bd_dom_sf"/>
</dbReference>
<evidence type="ECO:0000313" key="1">
    <source>
        <dbReference type="EMBL" id="SDE36939.1"/>
    </source>
</evidence>
<name>A0A1G7CCA4_9BURK</name>
<keyword evidence="2" id="KW-1185">Reference proteome</keyword>
<dbReference type="Gene3D" id="3.90.25.10">
    <property type="entry name" value="UDP-galactose 4-epimerase, domain 1"/>
    <property type="match status" value="1"/>
</dbReference>
<gene>
    <name evidence="1" type="ORF">SAMN05421548_14423</name>
</gene>
<dbReference type="Proteomes" id="UP000198908">
    <property type="component" value="Unassembled WGS sequence"/>
</dbReference>